<comment type="caution">
    <text evidence="10">The sequence shown here is derived from an EMBL/GenBank/DDBJ whole genome shotgun (WGS) entry which is preliminary data.</text>
</comment>
<name>A0ABD0VJB4_DENTH</name>
<feature type="repeat" description="PPR" evidence="7">
    <location>
        <begin position="79"/>
        <end position="113"/>
    </location>
</feature>
<evidence type="ECO:0000313" key="10">
    <source>
        <dbReference type="EMBL" id="KAL0922781.1"/>
    </source>
</evidence>
<evidence type="ECO:0000256" key="3">
    <source>
        <dbReference type="ARBA" id="ARBA00022692"/>
    </source>
</evidence>
<feature type="transmembrane region" description="Helical" evidence="8">
    <location>
        <begin position="418"/>
        <end position="438"/>
    </location>
</feature>
<keyword evidence="5 8" id="KW-1133">Transmembrane helix</keyword>
<comment type="similarity">
    <text evidence="2">Belongs to the PPR family. P subfamily.</text>
</comment>
<reference evidence="10 11" key="1">
    <citation type="journal article" date="2024" name="Plant Biotechnol. J.">
        <title>Dendrobium thyrsiflorum genome and its molecular insights into genes involved in important horticultural traits.</title>
        <authorList>
            <person name="Chen B."/>
            <person name="Wang J.Y."/>
            <person name="Zheng P.J."/>
            <person name="Li K.L."/>
            <person name="Liang Y.M."/>
            <person name="Chen X.F."/>
            <person name="Zhang C."/>
            <person name="Zhao X."/>
            <person name="He X."/>
            <person name="Zhang G.Q."/>
            <person name="Liu Z.J."/>
            <person name="Xu Q."/>
        </authorList>
    </citation>
    <scope>NUCLEOTIDE SEQUENCE [LARGE SCALE GENOMIC DNA]</scope>
    <source>
        <strain evidence="10">GZMU011</strain>
    </source>
</reference>
<dbReference type="InterPro" id="IPR011990">
    <property type="entry name" value="TPR-like_helical_dom_sf"/>
</dbReference>
<evidence type="ECO:0000256" key="8">
    <source>
        <dbReference type="SAM" id="Phobius"/>
    </source>
</evidence>
<dbReference type="PANTHER" id="PTHR47941">
    <property type="entry name" value="PENTATRICOPEPTIDE REPEAT-CONTAINING PROTEIN 3, MITOCHONDRIAL"/>
    <property type="match status" value="1"/>
</dbReference>
<keyword evidence="4" id="KW-0677">Repeat</keyword>
<gene>
    <name evidence="10" type="ORF">M5K25_006798</name>
</gene>
<sequence length="443" mass="49897">MEDKRLAVTAVSFIALISGYCNKGELNVAFHFRDEMVRKGIKPTTTTYNLLVFALFMEGRDDEANALIKDMGEKGMVPDAITYNIAINGYSKDGNVKKAFDLFEAMSRKGGKPNKVTYTSLINARCMRNKVAEANKLFRDMVNNKGFPPDLVMYNVMIDGHSSGGNFEITYELLKEMVKKKIYPDDVTYNSLMRGLCLLGKAKEARALLDEMRRRGINPILSGPVLGVGVGCGSPCGGFWSLNILQAQEYARLALELFKPYQRDPTRVEAMNPAFGKSPNPMKLALYRRSCIMRVWHHGSALGPCKCPICRRLITLLIPSETAQSQRHEPAASQILENIEKYNRSFGGGSHSFMQRLWDLPFFTRRLLRELMDPHRSLPLVFRARMIFAIVPTILYVLSPIDIIPEGVFGLVGFLDDLLILLIVFLHLAAIYRSILLYRHGGQ</sequence>
<dbReference type="PROSITE" id="PS51375">
    <property type="entry name" value="PPR"/>
    <property type="match status" value="6"/>
</dbReference>
<keyword evidence="6 8" id="KW-0472">Membrane</keyword>
<feature type="repeat" description="PPR" evidence="7">
    <location>
        <begin position="185"/>
        <end position="219"/>
    </location>
</feature>
<feature type="repeat" description="PPR" evidence="7">
    <location>
        <begin position="114"/>
        <end position="148"/>
    </location>
</feature>
<organism evidence="10 11">
    <name type="scientific">Dendrobium thyrsiflorum</name>
    <name type="common">Pinecone-like raceme dendrobium</name>
    <name type="synonym">Orchid</name>
    <dbReference type="NCBI Taxonomy" id="117978"/>
    <lineage>
        <taxon>Eukaryota</taxon>
        <taxon>Viridiplantae</taxon>
        <taxon>Streptophyta</taxon>
        <taxon>Embryophyta</taxon>
        <taxon>Tracheophyta</taxon>
        <taxon>Spermatophyta</taxon>
        <taxon>Magnoliopsida</taxon>
        <taxon>Liliopsida</taxon>
        <taxon>Asparagales</taxon>
        <taxon>Orchidaceae</taxon>
        <taxon>Epidendroideae</taxon>
        <taxon>Malaxideae</taxon>
        <taxon>Dendrobiinae</taxon>
        <taxon>Dendrobium</taxon>
    </lineage>
</organism>
<dbReference type="Pfam" id="PF06803">
    <property type="entry name" value="DUF1232"/>
    <property type="match status" value="1"/>
</dbReference>
<feature type="repeat" description="PPR" evidence="7">
    <location>
        <begin position="44"/>
        <end position="78"/>
    </location>
</feature>
<dbReference type="Proteomes" id="UP001552299">
    <property type="component" value="Unassembled WGS sequence"/>
</dbReference>
<feature type="transmembrane region" description="Helical" evidence="8">
    <location>
        <begin position="380"/>
        <end position="398"/>
    </location>
</feature>
<proteinExistence type="inferred from homology"/>
<dbReference type="InterPro" id="IPR010652">
    <property type="entry name" value="DUF1232"/>
</dbReference>
<evidence type="ECO:0000256" key="5">
    <source>
        <dbReference type="ARBA" id="ARBA00022989"/>
    </source>
</evidence>
<evidence type="ECO:0000256" key="1">
    <source>
        <dbReference type="ARBA" id="ARBA00004127"/>
    </source>
</evidence>
<evidence type="ECO:0000256" key="4">
    <source>
        <dbReference type="ARBA" id="ARBA00022737"/>
    </source>
</evidence>
<accession>A0ABD0VJB4</accession>
<protein>
    <recommendedName>
        <fullName evidence="9">DUF1232 domain-containing protein</fullName>
    </recommendedName>
</protein>
<evidence type="ECO:0000256" key="2">
    <source>
        <dbReference type="ARBA" id="ARBA00007626"/>
    </source>
</evidence>
<evidence type="ECO:0000256" key="6">
    <source>
        <dbReference type="ARBA" id="ARBA00023136"/>
    </source>
</evidence>
<dbReference type="InterPro" id="IPR002885">
    <property type="entry name" value="PPR_rpt"/>
</dbReference>
<dbReference type="Gene3D" id="1.25.40.10">
    <property type="entry name" value="Tetratricopeptide repeat domain"/>
    <property type="match status" value="2"/>
</dbReference>
<keyword evidence="3 8" id="KW-0812">Transmembrane</keyword>
<dbReference type="Pfam" id="PF13041">
    <property type="entry name" value="PPR_2"/>
    <property type="match status" value="3"/>
</dbReference>
<feature type="domain" description="DUF1232" evidence="9">
    <location>
        <begin position="389"/>
        <end position="422"/>
    </location>
</feature>
<evidence type="ECO:0000313" key="11">
    <source>
        <dbReference type="Proteomes" id="UP001552299"/>
    </source>
</evidence>
<dbReference type="AlphaFoldDB" id="A0ABD0VJB4"/>
<keyword evidence="11" id="KW-1185">Reference proteome</keyword>
<dbReference type="NCBIfam" id="TIGR00756">
    <property type="entry name" value="PPR"/>
    <property type="match status" value="6"/>
</dbReference>
<dbReference type="GO" id="GO:0012505">
    <property type="term" value="C:endomembrane system"/>
    <property type="evidence" value="ECO:0007669"/>
    <property type="project" value="UniProtKB-SubCell"/>
</dbReference>
<dbReference type="EMBL" id="JANQDX010000006">
    <property type="protein sequence ID" value="KAL0922781.1"/>
    <property type="molecule type" value="Genomic_DNA"/>
</dbReference>
<comment type="subcellular location">
    <subcellularLocation>
        <location evidence="1">Endomembrane system</location>
        <topology evidence="1">Multi-pass membrane protein</topology>
    </subcellularLocation>
</comment>
<feature type="repeat" description="PPR" evidence="7">
    <location>
        <begin position="9"/>
        <end position="43"/>
    </location>
</feature>
<evidence type="ECO:0000256" key="7">
    <source>
        <dbReference type="PROSITE-ProRule" id="PRU00708"/>
    </source>
</evidence>
<feature type="repeat" description="PPR" evidence="7">
    <location>
        <begin position="150"/>
        <end position="184"/>
    </location>
</feature>
<evidence type="ECO:0000259" key="9">
    <source>
        <dbReference type="Pfam" id="PF06803"/>
    </source>
</evidence>